<keyword evidence="11" id="KW-1185">Reference proteome</keyword>
<proteinExistence type="inferred from homology"/>
<comment type="function">
    <text evidence="8">Catalyzes the phosphorylation of the 3'-hydroxyl group of dephosphocoenzyme A to form coenzyme A.</text>
</comment>
<dbReference type="GO" id="GO:0004140">
    <property type="term" value="F:dephospho-CoA kinase activity"/>
    <property type="evidence" value="ECO:0007669"/>
    <property type="project" value="UniProtKB-UniRule"/>
</dbReference>
<dbReference type="RefSeq" id="WP_165098174.1">
    <property type="nucleotide sequence ID" value="NZ_JAAKGU010000004.1"/>
</dbReference>
<keyword evidence="7 8" id="KW-0173">Coenzyme A biosynthesis</keyword>
<dbReference type="PROSITE" id="PS51219">
    <property type="entry name" value="DPCK"/>
    <property type="match status" value="1"/>
</dbReference>
<dbReference type="InterPro" id="IPR001977">
    <property type="entry name" value="Depp_CoAkinase"/>
</dbReference>
<feature type="binding site" evidence="8">
    <location>
        <begin position="10"/>
        <end position="15"/>
    </location>
    <ligand>
        <name>ATP</name>
        <dbReference type="ChEBI" id="CHEBI:30616"/>
    </ligand>
</feature>
<dbReference type="SUPFAM" id="SSF52540">
    <property type="entry name" value="P-loop containing nucleoside triphosphate hydrolases"/>
    <property type="match status" value="1"/>
</dbReference>
<dbReference type="HAMAP" id="MF_00376">
    <property type="entry name" value="Dephospho_CoA_kinase"/>
    <property type="match status" value="1"/>
</dbReference>
<dbReference type="UniPathway" id="UPA00241">
    <property type="reaction ID" value="UER00356"/>
</dbReference>
<comment type="subcellular location">
    <subcellularLocation>
        <location evidence="8">Cytoplasm</location>
    </subcellularLocation>
</comment>
<sequence>MIMGLTGGIASGKSTVSAILAEKGAKVVDADAIAREVMLPGHEVLAAVVKYFGEGILLPDGTLNRNKLGEIVFNDPEALKALNGMTHPAIRRITRERMQAFDREAPERLVIADIPLLYESGQEDMFERILVVYVPRDIQLERLMKRNGLTREQAEARLDSQMDIELKRAKADYVINNSGDVADTERQIAVLWDRLGLPC</sequence>
<evidence type="ECO:0000256" key="2">
    <source>
        <dbReference type="ARBA" id="ARBA00022490"/>
    </source>
</evidence>
<name>A0A6M1PS66_9BACL</name>
<evidence type="ECO:0000256" key="6">
    <source>
        <dbReference type="ARBA" id="ARBA00022840"/>
    </source>
</evidence>
<evidence type="ECO:0000256" key="1">
    <source>
        <dbReference type="ARBA" id="ARBA00009018"/>
    </source>
</evidence>
<protein>
    <recommendedName>
        <fullName evidence="8 9">Dephospho-CoA kinase</fullName>
        <ecNumber evidence="8 9">2.7.1.24</ecNumber>
    </recommendedName>
    <alternativeName>
        <fullName evidence="8">Dephosphocoenzyme A kinase</fullName>
    </alternativeName>
</protein>
<keyword evidence="4 8" id="KW-0547">Nucleotide-binding</keyword>
<evidence type="ECO:0000256" key="8">
    <source>
        <dbReference type="HAMAP-Rule" id="MF_00376"/>
    </source>
</evidence>
<dbReference type="AlphaFoldDB" id="A0A6M1PS66"/>
<dbReference type="NCBIfam" id="TIGR00152">
    <property type="entry name" value="dephospho-CoA kinase"/>
    <property type="match status" value="1"/>
</dbReference>
<dbReference type="Proteomes" id="UP000480151">
    <property type="component" value="Unassembled WGS sequence"/>
</dbReference>
<keyword evidence="2 8" id="KW-0963">Cytoplasm</keyword>
<dbReference type="FunFam" id="3.40.50.300:FF:000991">
    <property type="entry name" value="Dephospho-CoA kinase"/>
    <property type="match status" value="1"/>
</dbReference>
<dbReference type="Pfam" id="PF01121">
    <property type="entry name" value="CoaE"/>
    <property type="match status" value="1"/>
</dbReference>
<evidence type="ECO:0000256" key="9">
    <source>
        <dbReference type="NCBIfam" id="TIGR00152"/>
    </source>
</evidence>
<comment type="catalytic activity">
    <reaction evidence="8">
        <text>3'-dephospho-CoA + ATP = ADP + CoA + H(+)</text>
        <dbReference type="Rhea" id="RHEA:18245"/>
        <dbReference type="ChEBI" id="CHEBI:15378"/>
        <dbReference type="ChEBI" id="CHEBI:30616"/>
        <dbReference type="ChEBI" id="CHEBI:57287"/>
        <dbReference type="ChEBI" id="CHEBI:57328"/>
        <dbReference type="ChEBI" id="CHEBI:456216"/>
        <dbReference type="EC" id="2.7.1.24"/>
    </reaction>
</comment>
<keyword evidence="3 8" id="KW-0808">Transferase</keyword>
<evidence type="ECO:0000256" key="3">
    <source>
        <dbReference type="ARBA" id="ARBA00022679"/>
    </source>
</evidence>
<dbReference type="GO" id="GO:0005524">
    <property type="term" value="F:ATP binding"/>
    <property type="evidence" value="ECO:0007669"/>
    <property type="project" value="UniProtKB-UniRule"/>
</dbReference>
<evidence type="ECO:0000313" key="11">
    <source>
        <dbReference type="Proteomes" id="UP000480151"/>
    </source>
</evidence>
<evidence type="ECO:0000313" key="10">
    <source>
        <dbReference type="EMBL" id="NGM83101.1"/>
    </source>
</evidence>
<dbReference type="PANTHER" id="PTHR10695:SF46">
    <property type="entry name" value="BIFUNCTIONAL COENZYME A SYNTHASE-RELATED"/>
    <property type="match status" value="1"/>
</dbReference>
<dbReference type="InterPro" id="IPR027417">
    <property type="entry name" value="P-loop_NTPase"/>
</dbReference>
<dbReference type="GO" id="GO:0005737">
    <property type="term" value="C:cytoplasm"/>
    <property type="evidence" value="ECO:0007669"/>
    <property type="project" value="UniProtKB-SubCell"/>
</dbReference>
<dbReference type="CDD" id="cd02022">
    <property type="entry name" value="DPCK"/>
    <property type="match status" value="1"/>
</dbReference>
<evidence type="ECO:0000256" key="4">
    <source>
        <dbReference type="ARBA" id="ARBA00022741"/>
    </source>
</evidence>
<dbReference type="Gene3D" id="3.40.50.300">
    <property type="entry name" value="P-loop containing nucleotide triphosphate hydrolases"/>
    <property type="match status" value="1"/>
</dbReference>
<dbReference type="EMBL" id="JAAKGU010000004">
    <property type="protein sequence ID" value="NGM83101.1"/>
    <property type="molecule type" value="Genomic_DNA"/>
</dbReference>
<accession>A0A6M1PS66</accession>
<comment type="similarity">
    <text evidence="1 8">Belongs to the CoaE family.</text>
</comment>
<keyword evidence="5 8" id="KW-0418">Kinase</keyword>
<dbReference type="EC" id="2.7.1.24" evidence="8 9"/>
<comment type="caution">
    <text evidence="10">The sequence shown here is derived from an EMBL/GenBank/DDBJ whole genome shotgun (WGS) entry which is preliminary data.</text>
</comment>
<reference evidence="10 11" key="1">
    <citation type="submission" date="2020-02" db="EMBL/GenBank/DDBJ databases">
        <authorList>
            <person name="Gao J."/>
            <person name="Sun J."/>
        </authorList>
    </citation>
    <scope>NUCLEOTIDE SEQUENCE [LARGE SCALE GENOMIC DNA]</scope>
    <source>
        <strain evidence="10 11">7124</strain>
    </source>
</reference>
<organism evidence="10 11">
    <name type="scientific">Paenibacillus apii</name>
    <dbReference type="NCBI Taxonomy" id="1850370"/>
    <lineage>
        <taxon>Bacteria</taxon>
        <taxon>Bacillati</taxon>
        <taxon>Bacillota</taxon>
        <taxon>Bacilli</taxon>
        <taxon>Bacillales</taxon>
        <taxon>Paenibacillaceae</taxon>
        <taxon>Paenibacillus</taxon>
    </lineage>
</organism>
<evidence type="ECO:0000256" key="5">
    <source>
        <dbReference type="ARBA" id="ARBA00022777"/>
    </source>
</evidence>
<dbReference type="GO" id="GO:0015937">
    <property type="term" value="P:coenzyme A biosynthetic process"/>
    <property type="evidence" value="ECO:0007669"/>
    <property type="project" value="UniProtKB-UniRule"/>
</dbReference>
<dbReference type="PANTHER" id="PTHR10695">
    <property type="entry name" value="DEPHOSPHO-COA KINASE-RELATED"/>
    <property type="match status" value="1"/>
</dbReference>
<keyword evidence="6 8" id="KW-0067">ATP-binding</keyword>
<gene>
    <name evidence="8" type="primary">coaE</name>
    <name evidence="10" type="ORF">G5B47_11810</name>
</gene>
<evidence type="ECO:0000256" key="7">
    <source>
        <dbReference type="ARBA" id="ARBA00022993"/>
    </source>
</evidence>
<comment type="pathway">
    <text evidence="8">Cofactor biosynthesis; coenzyme A biosynthesis; CoA from (R)-pantothenate: step 5/5.</text>
</comment>